<reference evidence="12" key="1">
    <citation type="submission" date="2020-05" db="EMBL/GenBank/DDBJ databases">
        <authorList>
            <person name="Chiriac C."/>
            <person name="Salcher M."/>
            <person name="Ghai R."/>
            <person name="Kavagutti S V."/>
        </authorList>
    </citation>
    <scope>NUCLEOTIDE SEQUENCE</scope>
</reference>
<dbReference type="Pfam" id="PF02096">
    <property type="entry name" value="60KD_IMP"/>
    <property type="match status" value="1"/>
</dbReference>
<keyword evidence="8" id="KW-0143">Chaperone</keyword>
<keyword evidence="7 10" id="KW-0472">Membrane</keyword>
<evidence type="ECO:0000256" key="8">
    <source>
        <dbReference type="ARBA" id="ARBA00023186"/>
    </source>
</evidence>
<feature type="transmembrane region" description="Helical" evidence="10">
    <location>
        <begin position="155"/>
        <end position="174"/>
    </location>
</feature>
<sequence length="279" mass="30840">MTAALVFSILSPLENALSPLENALGWILDRFHDNVGLSWAWSIIATTIVVRILLVPLTVKQIHSMQAMQAHAPQMKEIQKKYKGDRQKLNEELMKFYKENNVNPAASCLPLVAQLPVFFSLYLVLNHFGRHIQAGADLSWLHIVPSITDKASAHWSGYVLLAIYASSQVLSSWFMSGQMEKAQRYVMMVVPLIFITVIANFPAGLVLYWVTTNLWTVGQGLVTRRLVPKTAAPAAPAKPSGKSRTPAGTVAPAVAQQKQPRPQAPGRRRVKRQGGGRRG</sequence>
<accession>A0A6J6N9J0</accession>
<evidence type="ECO:0000256" key="10">
    <source>
        <dbReference type="SAM" id="Phobius"/>
    </source>
</evidence>
<dbReference type="PANTHER" id="PTHR12428">
    <property type="entry name" value="OXA1"/>
    <property type="match status" value="1"/>
</dbReference>
<dbReference type="NCBIfam" id="TIGR03592">
    <property type="entry name" value="yidC_oxa1_cterm"/>
    <property type="match status" value="1"/>
</dbReference>
<dbReference type="GO" id="GO:0051205">
    <property type="term" value="P:protein insertion into membrane"/>
    <property type="evidence" value="ECO:0007669"/>
    <property type="project" value="TreeGrafter"/>
</dbReference>
<evidence type="ECO:0000313" key="12">
    <source>
        <dbReference type="EMBL" id="CAB4683321.1"/>
    </source>
</evidence>
<dbReference type="InterPro" id="IPR028055">
    <property type="entry name" value="YidC/Oxa/ALB_C"/>
</dbReference>
<evidence type="ECO:0000256" key="7">
    <source>
        <dbReference type="ARBA" id="ARBA00023136"/>
    </source>
</evidence>
<dbReference type="InterPro" id="IPR001708">
    <property type="entry name" value="YidC/ALB3/OXA1/COX18"/>
</dbReference>
<feature type="domain" description="Membrane insertase YidC/Oxa/ALB C-terminal" evidence="11">
    <location>
        <begin position="39"/>
        <end position="224"/>
    </location>
</feature>
<evidence type="ECO:0000256" key="9">
    <source>
        <dbReference type="SAM" id="MobiDB-lite"/>
    </source>
</evidence>
<dbReference type="AlphaFoldDB" id="A0A6J6N9J0"/>
<name>A0A6J6N9J0_9ZZZZ</name>
<dbReference type="CDD" id="cd20070">
    <property type="entry name" value="5TM_YidC_Alb3"/>
    <property type="match status" value="1"/>
</dbReference>
<gene>
    <name evidence="12" type="ORF">UFOPK2399_00101</name>
</gene>
<keyword evidence="3" id="KW-1003">Cell membrane</keyword>
<dbReference type="GO" id="GO:0015031">
    <property type="term" value="P:protein transport"/>
    <property type="evidence" value="ECO:0007669"/>
    <property type="project" value="UniProtKB-KW"/>
</dbReference>
<organism evidence="12">
    <name type="scientific">freshwater metagenome</name>
    <dbReference type="NCBI Taxonomy" id="449393"/>
    <lineage>
        <taxon>unclassified sequences</taxon>
        <taxon>metagenomes</taxon>
        <taxon>ecological metagenomes</taxon>
    </lineage>
</organism>
<keyword evidence="2" id="KW-0813">Transport</keyword>
<dbReference type="EMBL" id="CAEZXP010000001">
    <property type="protein sequence ID" value="CAB4683321.1"/>
    <property type="molecule type" value="Genomic_DNA"/>
</dbReference>
<feature type="region of interest" description="Disordered" evidence="9">
    <location>
        <begin position="231"/>
        <end position="279"/>
    </location>
</feature>
<evidence type="ECO:0000256" key="4">
    <source>
        <dbReference type="ARBA" id="ARBA00022692"/>
    </source>
</evidence>
<feature type="transmembrane region" description="Helical" evidence="10">
    <location>
        <begin position="186"/>
        <end position="210"/>
    </location>
</feature>
<dbReference type="GO" id="GO:0005886">
    <property type="term" value="C:plasma membrane"/>
    <property type="evidence" value="ECO:0007669"/>
    <property type="project" value="UniProtKB-SubCell"/>
</dbReference>
<keyword evidence="4 10" id="KW-0812">Transmembrane</keyword>
<dbReference type="InterPro" id="IPR047196">
    <property type="entry name" value="YidC_ALB_C"/>
</dbReference>
<evidence type="ECO:0000256" key="3">
    <source>
        <dbReference type="ARBA" id="ARBA00022475"/>
    </source>
</evidence>
<dbReference type="PANTHER" id="PTHR12428:SF65">
    <property type="entry name" value="CYTOCHROME C OXIDASE ASSEMBLY PROTEIN COX18, MITOCHONDRIAL"/>
    <property type="match status" value="1"/>
</dbReference>
<keyword evidence="5" id="KW-0653">Protein transport</keyword>
<comment type="subcellular location">
    <subcellularLocation>
        <location evidence="1">Cell membrane</location>
        <topology evidence="1">Multi-pass membrane protein</topology>
    </subcellularLocation>
</comment>
<feature type="compositionally biased region" description="Basic residues" evidence="9">
    <location>
        <begin position="266"/>
        <end position="279"/>
    </location>
</feature>
<evidence type="ECO:0000259" key="11">
    <source>
        <dbReference type="Pfam" id="PF02096"/>
    </source>
</evidence>
<evidence type="ECO:0000256" key="1">
    <source>
        <dbReference type="ARBA" id="ARBA00004651"/>
    </source>
</evidence>
<feature type="transmembrane region" description="Helical" evidence="10">
    <location>
        <begin position="39"/>
        <end position="59"/>
    </location>
</feature>
<dbReference type="GO" id="GO:0032977">
    <property type="term" value="F:membrane insertase activity"/>
    <property type="evidence" value="ECO:0007669"/>
    <property type="project" value="InterPro"/>
</dbReference>
<feature type="transmembrane region" description="Helical" evidence="10">
    <location>
        <begin position="104"/>
        <end position="125"/>
    </location>
</feature>
<proteinExistence type="predicted"/>
<keyword evidence="6 10" id="KW-1133">Transmembrane helix</keyword>
<evidence type="ECO:0000256" key="5">
    <source>
        <dbReference type="ARBA" id="ARBA00022927"/>
    </source>
</evidence>
<evidence type="ECO:0000256" key="6">
    <source>
        <dbReference type="ARBA" id="ARBA00022989"/>
    </source>
</evidence>
<evidence type="ECO:0000256" key="2">
    <source>
        <dbReference type="ARBA" id="ARBA00022448"/>
    </source>
</evidence>
<protein>
    <submittedName>
        <fullName evidence="12">Unannotated protein</fullName>
    </submittedName>
</protein>